<dbReference type="AlphaFoldDB" id="A0A1H2LJ54"/>
<evidence type="ECO:0008006" key="3">
    <source>
        <dbReference type="Google" id="ProtNLM"/>
    </source>
</evidence>
<gene>
    <name evidence="1" type="ORF">SAMN04488548_136426</name>
</gene>
<proteinExistence type="predicted"/>
<name>A0A1H2LJ54_9ACTN</name>
<dbReference type="SUPFAM" id="SSF53098">
    <property type="entry name" value="Ribonuclease H-like"/>
    <property type="match status" value="1"/>
</dbReference>
<dbReference type="InterPro" id="IPR012337">
    <property type="entry name" value="RNaseH-like_sf"/>
</dbReference>
<sequence>MAGWKAYATNIDSPTPEFVIGSYHQLWRIEKSFRMSKSDLAARPIFHHTRDSIEAHLSIVFAALAITRAIEERSGWSIKKFVTTTRRYRTVQIKAGAHTITAADPLPDDLQELIAAIRGAH</sequence>
<dbReference type="STRING" id="158898.SAMN04488548_136426"/>
<dbReference type="EMBL" id="FNLM01000036">
    <property type="protein sequence ID" value="SDU80785.1"/>
    <property type="molecule type" value="Genomic_DNA"/>
</dbReference>
<dbReference type="Proteomes" id="UP000183180">
    <property type="component" value="Unassembled WGS sequence"/>
</dbReference>
<reference evidence="1 2" key="1">
    <citation type="submission" date="2016-10" db="EMBL/GenBank/DDBJ databases">
        <authorList>
            <person name="de Groot N.N."/>
        </authorList>
    </citation>
    <scope>NUCLEOTIDE SEQUENCE [LARGE SCALE GENOMIC DNA]</scope>
    <source>
        <strain evidence="1 2">DSM 44215</strain>
    </source>
</reference>
<evidence type="ECO:0000313" key="2">
    <source>
        <dbReference type="Proteomes" id="UP000183180"/>
    </source>
</evidence>
<organism evidence="1 2">
    <name type="scientific">Gordonia westfalica</name>
    <dbReference type="NCBI Taxonomy" id="158898"/>
    <lineage>
        <taxon>Bacteria</taxon>
        <taxon>Bacillati</taxon>
        <taxon>Actinomycetota</taxon>
        <taxon>Actinomycetes</taxon>
        <taxon>Mycobacteriales</taxon>
        <taxon>Gordoniaceae</taxon>
        <taxon>Gordonia</taxon>
    </lineage>
</organism>
<protein>
    <recommendedName>
        <fullName evidence="3">Transposase DDE domain-containing protein</fullName>
    </recommendedName>
</protein>
<evidence type="ECO:0000313" key="1">
    <source>
        <dbReference type="EMBL" id="SDU80785.1"/>
    </source>
</evidence>
<accession>A0A1H2LJ54</accession>